<evidence type="ECO:0000256" key="1">
    <source>
        <dbReference type="ARBA" id="ARBA00010839"/>
    </source>
</evidence>
<dbReference type="EMBL" id="UGTV01000015">
    <property type="protein sequence ID" value="SUC10892.1"/>
    <property type="molecule type" value="Genomic_DNA"/>
</dbReference>
<dbReference type="EMBL" id="BPUX01000009">
    <property type="protein sequence ID" value="GJH42575.1"/>
    <property type="molecule type" value="Genomic_DNA"/>
</dbReference>
<dbReference type="SUPFAM" id="SSF54427">
    <property type="entry name" value="NTF2-like"/>
    <property type="match status" value="1"/>
</dbReference>
<dbReference type="Pfam" id="PF17775">
    <property type="entry name" value="YchJ_M-like"/>
    <property type="match status" value="1"/>
</dbReference>
<dbReference type="PANTHER" id="PTHR33747:SF1">
    <property type="entry name" value="ADENYLATE CYCLASE-ASSOCIATED CAP C-TERMINAL DOMAIN-CONTAINING PROTEIN"/>
    <property type="match status" value="1"/>
</dbReference>
<keyword evidence="7" id="KW-1185">Reference proteome</keyword>
<dbReference type="Proteomes" id="UP000254704">
    <property type="component" value="Unassembled WGS sequence"/>
</dbReference>
<proteinExistence type="inferred from homology"/>
<dbReference type="Gene3D" id="3.10.450.50">
    <property type="match status" value="1"/>
</dbReference>
<sequence>MMEKMTEKLTALCPCQSDLPYQDCCAPFHQQQQFPTDAIQLMRSRYTAYVLKNIDYIVQTTVPAQQSLLPIDVLKDWAQQTLWVGLTIVKHQLLSKTHSRVEFDAYFTTDKGTQVHNETSLFVNIEGRWYFVDPTVSLPTMKQPCICNSKKKFKHCCGGLL</sequence>
<reference evidence="5 6" key="1">
    <citation type="submission" date="2018-06" db="EMBL/GenBank/DDBJ databases">
        <authorList>
            <consortium name="Pathogen Informatics"/>
            <person name="Doyle S."/>
        </authorList>
    </citation>
    <scope>NUCLEOTIDE SEQUENCE [LARGE SCALE GENOMIC DNA]</scope>
    <source>
        <strain evidence="5 6">NCTC11621</strain>
    </source>
</reference>
<reference evidence="4" key="2">
    <citation type="submission" date="2024-05" db="EMBL/GenBank/DDBJ databases">
        <title>Determining zoonotic pasteurella genome.</title>
        <authorList>
            <person name="Maeda T."/>
            <person name="Takahashi T."/>
            <person name="Yoshida H."/>
        </authorList>
    </citation>
    <scope>NUCLEOTIDE SEQUENCE</scope>
    <source>
        <strain evidence="4">PA42</strain>
    </source>
</reference>
<dbReference type="InterPro" id="IPR004027">
    <property type="entry name" value="SEC_C_motif"/>
</dbReference>
<dbReference type="InterPro" id="IPR032710">
    <property type="entry name" value="NTF2-like_dom_sf"/>
</dbReference>
<protein>
    <recommendedName>
        <fullName evidence="2">UPF0225 protein NCTC11621_01971</fullName>
    </recommendedName>
</protein>
<dbReference type="NCBIfam" id="NF002486">
    <property type="entry name" value="PRK01752.1"/>
    <property type="match status" value="1"/>
</dbReference>
<comment type="similarity">
    <text evidence="1 2">Belongs to the UPF0225 family.</text>
</comment>
<name>A0A379EX57_9PAST</name>
<evidence type="ECO:0000313" key="5">
    <source>
        <dbReference type="EMBL" id="SUC10892.1"/>
    </source>
</evidence>
<evidence type="ECO:0000256" key="2">
    <source>
        <dbReference type="HAMAP-Rule" id="MF_00612"/>
    </source>
</evidence>
<dbReference type="SUPFAM" id="SSF103642">
    <property type="entry name" value="Sec-C motif"/>
    <property type="match status" value="1"/>
</dbReference>
<feature type="domain" description="YchJ-like middle NTF2-like" evidence="3">
    <location>
        <begin position="38"/>
        <end position="133"/>
    </location>
</feature>
<dbReference type="InterPro" id="IPR023006">
    <property type="entry name" value="YchJ-like"/>
</dbReference>
<dbReference type="AlphaFoldDB" id="A0A379EX57"/>
<evidence type="ECO:0000259" key="3">
    <source>
        <dbReference type="Pfam" id="PF17775"/>
    </source>
</evidence>
<evidence type="ECO:0000313" key="6">
    <source>
        <dbReference type="Proteomes" id="UP000254704"/>
    </source>
</evidence>
<evidence type="ECO:0000313" key="7">
    <source>
        <dbReference type="Proteomes" id="UP001052140"/>
    </source>
</evidence>
<dbReference type="PANTHER" id="PTHR33747">
    <property type="entry name" value="UPF0225 PROTEIN SCO1677"/>
    <property type="match status" value="1"/>
</dbReference>
<dbReference type="InterPro" id="IPR048469">
    <property type="entry name" value="YchJ-like_M"/>
</dbReference>
<gene>
    <name evidence="5" type="primary">ychJ</name>
    <name evidence="5" type="ORF">NCTC11621_01971</name>
    <name evidence="4" type="ORF">PA42_07490</name>
</gene>
<organism evidence="5 6">
    <name type="scientific">Pasteurella canis</name>
    <dbReference type="NCBI Taxonomy" id="753"/>
    <lineage>
        <taxon>Bacteria</taxon>
        <taxon>Pseudomonadati</taxon>
        <taxon>Pseudomonadota</taxon>
        <taxon>Gammaproteobacteria</taxon>
        <taxon>Pasteurellales</taxon>
        <taxon>Pasteurellaceae</taxon>
        <taxon>Pasteurella</taxon>
    </lineage>
</organism>
<dbReference type="Pfam" id="PF02810">
    <property type="entry name" value="SEC-C"/>
    <property type="match status" value="2"/>
</dbReference>
<dbReference type="HAMAP" id="MF_00612">
    <property type="entry name" value="UPF0225"/>
    <property type="match status" value="1"/>
</dbReference>
<accession>A0A379EX57</accession>
<evidence type="ECO:0000313" key="4">
    <source>
        <dbReference type="EMBL" id="GJH42575.1"/>
    </source>
</evidence>
<dbReference type="Proteomes" id="UP001052140">
    <property type="component" value="Unassembled WGS sequence"/>
</dbReference>